<evidence type="ECO:0000313" key="6">
    <source>
        <dbReference type="Proteomes" id="UP001180020"/>
    </source>
</evidence>
<gene>
    <name evidence="5" type="ORF">QJS10_CPB14g00174</name>
</gene>
<protein>
    <recommendedName>
        <fullName evidence="4">C3HC-type domain-containing protein</fullName>
    </recommendedName>
</protein>
<dbReference type="Proteomes" id="UP001180020">
    <property type="component" value="Unassembled WGS sequence"/>
</dbReference>
<dbReference type="AlphaFoldDB" id="A0AAV9DAM0"/>
<evidence type="ECO:0000256" key="1">
    <source>
        <dbReference type="ARBA" id="ARBA00004123"/>
    </source>
</evidence>
<proteinExistence type="predicted"/>
<organism evidence="5 6">
    <name type="scientific">Acorus calamus</name>
    <name type="common">Sweet flag</name>
    <dbReference type="NCBI Taxonomy" id="4465"/>
    <lineage>
        <taxon>Eukaryota</taxon>
        <taxon>Viridiplantae</taxon>
        <taxon>Streptophyta</taxon>
        <taxon>Embryophyta</taxon>
        <taxon>Tracheophyta</taxon>
        <taxon>Spermatophyta</taxon>
        <taxon>Magnoliopsida</taxon>
        <taxon>Liliopsida</taxon>
        <taxon>Acoraceae</taxon>
        <taxon>Acorus</taxon>
    </lineage>
</organism>
<accession>A0AAV9DAM0</accession>
<feature type="region of interest" description="Disordered" evidence="3">
    <location>
        <begin position="24"/>
        <end position="44"/>
    </location>
</feature>
<evidence type="ECO:0000259" key="4">
    <source>
        <dbReference type="Pfam" id="PF07967"/>
    </source>
</evidence>
<dbReference type="GO" id="GO:0008270">
    <property type="term" value="F:zinc ion binding"/>
    <property type="evidence" value="ECO:0007669"/>
    <property type="project" value="InterPro"/>
</dbReference>
<evidence type="ECO:0000313" key="5">
    <source>
        <dbReference type="EMBL" id="KAK1297977.1"/>
    </source>
</evidence>
<reference evidence="5" key="2">
    <citation type="submission" date="2023-06" db="EMBL/GenBank/DDBJ databases">
        <authorList>
            <person name="Ma L."/>
            <person name="Liu K.-W."/>
            <person name="Li Z."/>
            <person name="Hsiao Y.-Y."/>
            <person name="Qi Y."/>
            <person name="Fu T."/>
            <person name="Tang G."/>
            <person name="Zhang D."/>
            <person name="Sun W.-H."/>
            <person name="Liu D.-K."/>
            <person name="Li Y."/>
            <person name="Chen G.-Z."/>
            <person name="Liu X.-D."/>
            <person name="Liao X.-Y."/>
            <person name="Jiang Y.-T."/>
            <person name="Yu X."/>
            <person name="Hao Y."/>
            <person name="Huang J."/>
            <person name="Zhao X.-W."/>
            <person name="Ke S."/>
            <person name="Chen Y.-Y."/>
            <person name="Wu W.-L."/>
            <person name="Hsu J.-L."/>
            <person name="Lin Y.-F."/>
            <person name="Huang M.-D."/>
            <person name="Li C.-Y."/>
            <person name="Huang L."/>
            <person name="Wang Z.-W."/>
            <person name="Zhao X."/>
            <person name="Zhong W.-Y."/>
            <person name="Peng D.-H."/>
            <person name="Ahmad S."/>
            <person name="Lan S."/>
            <person name="Zhang J.-S."/>
            <person name="Tsai W.-C."/>
            <person name="Van De Peer Y."/>
            <person name="Liu Z.-J."/>
        </authorList>
    </citation>
    <scope>NUCLEOTIDE SEQUENCE</scope>
    <source>
        <strain evidence="5">CP</strain>
        <tissue evidence="5">Leaves</tissue>
    </source>
</reference>
<dbReference type="PANTHER" id="PTHR15835:SF6">
    <property type="entry name" value="ZINC FINGER C3HC-TYPE PROTEIN 1"/>
    <property type="match status" value="1"/>
</dbReference>
<dbReference type="EMBL" id="JAUJYO010000014">
    <property type="protein sequence ID" value="KAK1297977.1"/>
    <property type="molecule type" value="Genomic_DNA"/>
</dbReference>
<dbReference type="GO" id="GO:0005634">
    <property type="term" value="C:nucleus"/>
    <property type="evidence" value="ECO:0007669"/>
    <property type="project" value="UniProtKB-SubCell"/>
</dbReference>
<sequence length="626" mass="69328">MAEDPEKSLNKALDKLFHAPRTRQLPYPSSAAKKRTRTSTVLGSRPSILGGNHEVVVRDSGRHPSTPLCRPWERQDLMKRLATFKSMTWFAKPKVISPVNCARRGWVNVEMDIIACEACGARLLFSTPVAWSREQVEKAAAVFSLKLDSGHKLLCPWIDNVCDEKLALFPPTAVPALVEGYQERFSSILKISALPIISSSATDYMRSPQLESFLAEPMQSVYSLDDGIRLSNIPRSKELDNASESTTEILYYQALKIISLCGWEHVFFHILLIAMIALTATTSHEMEEIKDGQPTCHKYQYDPASVVLDCNLCGASVGLWAFSTVRQPLESFTLIESPEANSQDKSVSCNVDTLNRLGEAPRPNSMGEEDPGSSRSITDISCDFATSQEVRPLNLNLTIAGGPPPAKQNFRATISLPLISRHFRAELYSIPDARHSQPSSLLCIDQAHTKHASQNTKISQHEKHTTENALIVWSEGAGSKRKRMENELGDSEGSHSDDHANINGEAIAVEGTPEHKESTKEISSEGRCHDEQEIDLLNTEKDLKKMEFDSIKQHRPFCPWIASMDGAHMPGWKQLLDALTAKGNDGLLPARKVPAAILSSDEVDDPIVSIRNLFSSPVTKRLNIDT</sequence>
<keyword evidence="2" id="KW-0539">Nucleus</keyword>
<keyword evidence="6" id="KW-1185">Reference proteome</keyword>
<evidence type="ECO:0000256" key="3">
    <source>
        <dbReference type="SAM" id="MobiDB-lite"/>
    </source>
</evidence>
<name>A0AAV9DAM0_ACOCL</name>
<evidence type="ECO:0000256" key="2">
    <source>
        <dbReference type="ARBA" id="ARBA00023242"/>
    </source>
</evidence>
<feature type="region of interest" description="Disordered" evidence="3">
    <location>
        <begin position="476"/>
        <end position="500"/>
    </location>
</feature>
<comment type="caution">
    <text evidence="5">The sequence shown here is derived from an EMBL/GenBank/DDBJ whole genome shotgun (WGS) entry which is preliminary data.</text>
</comment>
<dbReference type="InterPro" id="IPR012935">
    <property type="entry name" value="NuBaID_N"/>
</dbReference>
<feature type="domain" description="C3HC-type" evidence="4">
    <location>
        <begin position="71"/>
        <end position="196"/>
    </location>
</feature>
<feature type="region of interest" description="Disordered" evidence="3">
    <location>
        <begin position="355"/>
        <end position="375"/>
    </location>
</feature>
<dbReference type="PANTHER" id="PTHR15835">
    <property type="entry name" value="NUCLEAR-INTERACTING PARTNER OF ALK"/>
    <property type="match status" value="1"/>
</dbReference>
<dbReference type="Pfam" id="PF07967">
    <property type="entry name" value="zf-C3HC"/>
    <property type="match status" value="1"/>
</dbReference>
<comment type="subcellular location">
    <subcellularLocation>
        <location evidence="1">Nucleus</location>
    </subcellularLocation>
</comment>
<reference evidence="5" key="1">
    <citation type="journal article" date="2023" name="Nat. Commun.">
        <title>Diploid and tetraploid genomes of Acorus and the evolution of monocots.</title>
        <authorList>
            <person name="Ma L."/>
            <person name="Liu K.W."/>
            <person name="Li Z."/>
            <person name="Hsiao Y.Y."/>
            <person name="Qi Y."/>
            <person name="Fu T."/>
            <person name="Tang G.D."/>
            <person name="Zhang D."/>
            <person name="Sun W.H."/>
            <person name="Liu D.K."/>
            <person name="Li Y."/>
            <person name="Chen G.Z."/>
            <person name="Liu X.D."/>
            <person name="Liao X.Y."/>
            <person name="Jiang Y.T."/>
            <person name="Yu X."/>
            <person name="Hao Y."/>
            <person name="Huang J."/>
            <person name="Zhao X.W."/>
            <person name="Ke S."/>
            <person name="Chen Y.Y."/>
            <person name="Wu W.L."/>
            <person name="Hsu J.L."/>
            <person name="Lin Y.F."/>
            <person name="Huang M.D."/>
            <person name="Li C.Y."/>
            <person name="Huang L."/>
            <person name="Wang Z.W."/>
            <person name="Zhao X."/>
            <person name="Zhong W.Y."/>
            <person name="Peng D.H."/>
            <person name="Ahmad S."/>
            <person name="Lan S."/>
            <person name="Zhang J.S."/>
            <person name="Tsai W.C."/>
            <person name="Van de Peer Y."/>
            <person name="Liu Z.J."/>
        </authorList>
    </citation>
    <scope>NUCLEOTIDE SEQUENCE</scope>
    <source>
        <strain evidence="5">CP</strain>
    </source>
</reference>